<evidence type="ECO:0000313" key="2">
    <source>
        <dbReference type="EMBL" id="SFN53673.1"/>
    </source>
</evidence>
<organism evidence="2 3">
    <name type="scientific">Salegentibacter flavus</name>
    <dbReference type="NCBI Taxonomy" id="287099"/>
    <lineage>
        <taxon>Bacteria</taxon>
        <taxon>Pseudomonadati</taxon>
        <taxon>Bacteroidota</taxon>
        <taxon>Flavobacteriia</taxon>
        <taxon>Flavobacteriales</taxon>
        <taxon>Flavobacteriaceae</taxon>
        <taxon>Salegentibacter</taxon>
    </lineage>
</organism>
<dbReference type="EMBL" id="FOVL01000007">
    <property type="protein sequence ID" value="SFN53673.1"/>
    <property type="molecule type" value="Genomic_DNA"/>
</dbReference>
<keyword evidence="3" id="KW-1185">Reference proteome</keyword>
<dbReference type="InterPro" id="IPR025285">
    <property type="entry name" value="DUF4145"/>
</dbReference>
<dbReference type="AlphaFoldDB" id="A0A1I4ZUE5"/>
<sequence>MLNEINRNSWVNFKFTPSKKPNWVCPNCGVCSLRFEDEWFKRKPNSVTAKENPKYFRNFPEKAKYQFTGFLNCENPSCRENVAVVGISGNFPEFSKRHTTYFIPKFFYPPLQIFPISEKCPKELEEHIRRSFSHYFNDPAAAANALRTAIEFIISEQGIAKFCEKGKLKSLHSRLEEFGRERPELSDFLIATKWVGNAGSHIEGVDINKLLDGYEFLQHCINEIYDKVERESELRAKAKEIINSQRRT</sequence>
<gene>
    <name evidence="2" type="ORF">SAMN05660413_01518</name>
</gene>
<dbReference type="RefSeq" id="WP_093407881.1">
    <property type="nucleotide sequence ID" value="NZ_FOVL01000007.1"/>
</dbReference>
<reference evidence="2 3" key="1">
    <citation type="submission" date="2016-10" db="EMBL/GenBank/DDBJ databases">
        <authorList>
            <person name="de Groot N.N."/>
        </authorList>
    </citation>
    <scope>NUCLEOTIDE SEQUENCE [LARGE SCALE GENOMIC DNA]</scope>
    <source>
        <strain evidence="2 3">DSM 17794</strain>
    </source>
</reference>
<dbReference type="OrthoDB" id="4558460at2"/>
<protein>
    <recommendedName>
        <fullName evidence="1">DUF4145 domain-containing protein</fullName>
    </recommendedName>
</protein>
<evidence type="ECO:0000313" key="3">
    <source>
        <dbReference type="Proteomes" id="UP000199153"/>
    </source>
</evidence>
<accession>A0A1I4ZUE5</accession>
<dbReference type="Pfam" id="PF13643">
    <property type="entry name" value="DUF4145"/>
    <property type="match status" value="1"/>
</dbReference>
<dbReference type="STRING" id="287099.SAMN05660413_01518"/>
<proteinExistence type="predicted"/>
<dbReference type="Proteomes" id="UP000199153">
    <property type="component" value="Unassembled WGS sequence"/>
</dbReference>
<evidence type="ECO:0000259" key="1">
    <source>
        <dbReference type="Pfam" id="PF13643"/>
    </source>
</evidence>
<feature type="domain" description="DUF4145" evidence="1">
    <location>
        <begin position="135"/>
        <end position="206"/>
    </location>
</feature>
<name>A0A1I4ZUE5_9FLAO</name>